<accession>A0A9N9C9I5</accession>
<dbReference type="InterPro" id="IPR017441">
    <property type="entry name" value="Protein_kinase_ATP_BS"/>
</dbReference>
<dbReference type="GO" id="GO:0004672">
    <property type="term" value="F:protein kinase activity"/>
    <property type="evidence" value="ECO:0007669"/>
    <property type="project" value="InterPro"/>
</dbReference>
<dbReference type="AlphaFoldDB" id="A0A9N9C9I5"/>
<gene>
    <name evidence="3" type="ORF">FMOSSE_LOCUS8667</name>
</gene>
<keyword evidence="1" id="KW-0547">Nucleotide-binding</keyword>
<dbReference type="PROSITE" id="PS50011">
    <property type="entry name" value="PROTEIN_KINASE_DOM"/>
    <property type="match status" value="1"/>
</dbReference>
<name>A0A9N9C9I5_FUNMO</name>
<sequence>MSDIEESIVWLENSKNYLNHYEYSDFRVLKLIGDGASGSVNLANWKDSDSLFALKSFKEDNISIKKVINEIKLQIKVNANKNVIRFYGIAKEKTEENILLIEEESSVKSSEDTFGDLLIDPNIVIESESHGVVSNIKTIIPLEQLVADKEEINLLIREESSVKSSEDTFGTNKDLVINSKINSMNIIKSESILGLRRRQKSFQSNALDSEHTSSNILLKFFVRISRVKLISPQNLIIPANISYRTPFLTATTTKVIGCIGTDSKILCQVKLKLTALCTIIFRYNYIRRKLNVYKTFQILQQEVRQRRRNYKVLMEQLRPRS</sequence>
<organism evidence="3 4">
    <name type="scientific">Funneliformis mosseae</name>
    <name type="common">Endomycorrhizal fungus</name>
    <name type="synonym">Glomus mosseae</name>
    <dbReference type="NCBI Taxonomy" id="27381"/>
    <lineage>
        <taxon>Eukaryota</taxon>
        <taxon>Fungi</taxon>
        <taxon>Fungi incertae sedis</taxon>
        <taxon>Mucoromycota</taxon>
        <taxon>Glomeromycotina</taxon>
        <taxon>Glomeromycetes</taxon>
        <taxon>Glomerales</taxon>
        <taxon>Glomeraceae</taxon>
        <taxon>Funneliformis</taxon>
    </lineage>
</organism>
<dbReference type="PROSITE" id="PS00107">
    <property type="entry name" value="PROTEIN_KINASE_ATP"/>
    <property type="match status" value="1"/>
</dbReference>
<evidence type="ECO:0000256" key="1">
    <source>
        <dbReference type="PROSITE-ProRule" id="PRU10141"/>
    </source>
</evidence>
<dbReference type="Gene3D" id="3.30.200.20">
    <property type="entry name" value="Phosphorylase Kinase, domain 1"/>
    <property type="match status" value="1"/>
</dbReference>
<dbReference type="GO" id="GO:0005524">
    <property type="term" value="F:ATP binding"/>
    <property type="evidence" value="ECO:0007669"/>
    <property type="project" value="UniProtKB-UniRule"/>
</dbReference>
<dbReference type="InterPro" id="IPR000719">
    <property type="entry name" value="Prot_kinase_dom"/>
</dbReference>
<feature type="domain" description="Protein kinase" evidence="2">
    <location>
        <begin position="26"/>
        <end position="321"/>
    </location>
</feature>
<protein>
    <submittedName>
        <fullName evidence="3">9898_t:CDS:1</fullName>
    </submittedName>
</protein>
<feature type="binding site" evidence="1">
    <location>
        <position position="55"/>
    </location>
    <ligand>
        <name>ATP</name>
        <dbReference type="ChEBI" id="CHEBI:30616"/>
    </ligand>
</feature>
<comment type="caution">
    <text evidence="3">The sequence shown here is derived from an EMBL/GenBank/DDBJ whole genome shotgun (WGS) entry which is preliminary data.</text>
</comment>
<dbReference type="Pfam" id="PF00069">
    <property type="entry name" value="Pkinase"/>
    <property type="match status" value="1"/>
</dbReference>
<dbReference type="EMBL" id="CAJVPP010002299">
    <property type="protein sequence ID" value="CAG8595471.1"/>
    <property type="molecule type" value="Genomic_DNA"/>
</dbReference>
<proteinExistence type="predicted"/>
<dbReference type="Proteomes" id="UP000789375">
    <property type="component" value="Unassembled WGS sequence"/>
</dbReference>
<keyword evidence="1" id="KW-0067">ATP-binding</keyword>
<evidence type="ECO:0000259" key="2">
    <source>
        <dbReference type="PROSITE" id="PS50011"/>
    </source>
</evidence>
<dbReference type="InterPro" id="IPR011009">
    <property type="entry name" value="Kinase-like_dom_sf"/>
</dbReference>
<evidence type="ECO:0000313" key="4">
    <source>
        <dbReference type="Proteomes" id="UP000789375"/>
    </source>
</evidence>
<evidence type="ECO:0000313" key="3">
    <source>
        <dbReference type="EMBL" id="CAG8595471.1"/>
    </source>
</evidence>
<dbReference type="SUPFAM" id="SSF56112">
    <property type="entry name" value="Protein kinase-like (PK-like)"/>
    <property type="match status" value="1"/>
</dbReference>
<keyword evidence="4" id="KW-1185">Reference proteome</keyword>
<reference evidence="3" key="1">
    <citation type="submission" date="2021-06" db="EMBL/GenBank/DDBJ databases">
        <authorList>
            <person name="Kallberg Y."/>
            <person name="Tangrot J."/>
            <person name="Rosling A."/>
        </authorList>
    </citation>
    <scope>NUCLEOTIDE SEQUENCE</scope>
    <source>
        <strain evidence="3">87-6 pot B 2015</strain>
    </source>
</reference>